<organism evidence="1 2">
    <name type="scientific">Enterobacteria phage JenK1</name>
    <dbReference type="NCBI Taxonomy" id="1610836"/>
    <lineage>
        <taxon>Viruses</taxon>
        <taxon>Duplodnaviria</taxon>
        <taxon>Heunggongvirae</taxon>
        <taxon>Uroviricota</taxon>
        <taxon>Caudoviricetes</taxon>
        <taxon>Queuovirinae</taxon>
        <taxon>Nonagvirus</taxon>
        <taxon>Nonagvirus JenK1</taxon>
    </lineage>
</organism>
<dbReference type="EMBL" id="KP719134">
    <property type="protein sequence ID" value="AKA61042.1"/>
    <property type="molecule type" value="Genomic_DNA"/>
</dbReference>
<accession>A0A0E3GML0</accession>
<protein>
    <submittedName>
        <fullName evidence="1">Terminase large subunit</fullName>
    </submittedName>
</protein>
<dbReference type="RefSeq" id="YP_009219282.1">
    <property type="nucleotide sequence ID" value="NC_029021.1"/>
</dbReference>
<reference evidence="2" key="2">
    <citation type="submission" date="2015-01" db="EMBL/GenBank/DDBJ databases">
        <title>Complete sequence of three novel 9g-like phages.</title>
        <authorList>
            <person name="Carstens A.B."/>
            <person name="Hansen L.H."/>
            <person name="Kot W."/>
        </authorList>
    </citation>
    <scope>NUCLEOTIDE SEQUENCE [LARGE SCALE GENOMIC DNA]</scope>
</reference>
<dbReference type="OrthoDB" id="2120at10239"/>
<dbReference type="Proteomes" id="UP000033025">
    <property type="component" value="Segment"/>
</dbReference>
<dbReference type="Gene3D" id="3.30.420.280">
    <property type="match status" value="1"/>
</dbReference>
<dbReference type="Gene3D" id="3.40.50.300">
    <property type="entry name" value="P-loop containing nucleotide triphosphate hydrolases"/>
    <property type="match status" value="1"/>
</dbReference>
<proteinExistence type="predicted"/>
<reference evidence="1 2" key="1">
    <citation type="journal article" date="2015" name="Genome Announc.">
        <title>Complete Genome Sequences of Four Novel Escherichia coli Bacteriophages Belonging to New Phage Groups.</title>
        <authorList>
            <person name="Carstens A.B."/>
            <person name="Kot W."/>
            <person name="Hansen L.H."/>
        </authorList>
    </citation>
    <scope>NUCLEOTIDE SEQUENCE [LARGE SCALE GENOMIC DNA]</scope>
</reference>
<dbReference type="InterPro" id="IPR027417">
    <property type="entry name" value="P-loop_NTPase"/>
</dbReference>
<keyword evidence="2" id="KW-1185">Reference proteome</keyword>
<evidence type="ECO:0000313" key="1">
    <source>
        <dbReference type="EMBL" id="AKA61042.1"/>
    </source>
</evidence>
<sequence>MDSMIQTPSTKVVWKPHPGSQVLALSCPADEILYHGTRGPGKTDAQLMRFRRYVGMGYGKHWRGIIFDREYKNLDDLVAKSQRWFPEFNDGCKFLSSKSDYKWVWPSGEELMFRVAKKPKDYWLYHGQEFPFIGWNELTKYPDSGLYEAMKSCNRTSFVAEENPIIIDGDVYQRTGRLVLVQPDHEYAMQFILPPLPLQIFSTTNPFGVGHNWVKKYFINSCPLGSMKKEVTNVFNPRTQKREDVVRTRCHIFGSYRENRNLTPEYVAQLVNIDDPNLRMAWLGGSWDITSGGMFDDLWRQNIHVVKPFPIPHSWRIDRSFDWGSSKPFSVGWWARSDGSDIVYPNGRRVRTVRGDLFRIMEWYGTNGKPNEGLRLLDSEIARGIIVREIEAGLYGRVVPGPADNSIWDVKDGNSTAATMSKPITINGRSYPGVQWIRSDKSPGSRKAGWKRMREYLAASIPDPKVAALRERPSMFIFDNCHHFIDLVPTLARDEDDLDDVDTDSEDHIADEARYRVANEARGGSIGKTVGT</sequence>
<dbReference type="GeneID" id="26645457"/>
<evidence type="ECO:0000313" key="2">
    <source>
        <dbReference type="Proteomes" id="UP000033025"/>
    </source>
</evidence>
<name>A0A0E3GML0_9CAUD</name>
<dbReference type="KEGG" id="vg:26645457"/>